<accession>A0A4Z2BQ30</accession>
<dbReference type="AlphaFoldDB" id="A0A4Z2BQ30"/>
<comment type="caution">
    <text evidence="2">The sequence shown here is derived from an EMBL/GenBank/DDBJ whole genome shotgun (WGS) entry which is preliminary data.</text>
</comment>
<reference evidence="2 3" key="1">
    <citation type="submission" date="2019-04" db="EMBL/GenBank/DDBJ databases">
        <title>The sequence and de novo assembly of Takifugu bimaculatus genome using PacBio and Hi-C technologies.</title>
        <authorList>
            <person name="Xu P."/>
            <person name="Liu B."/>
            <person name="Zhou Z."/>
        </authorList>
    </citation>
    <scope>NUCLEOTIDE SEQUENCE [LARGE SCALE GENOMIC DNA]</scope>
    <source>
        <strain evidence="2">TB-2018</strain>
        <tissue evidence="2">Muscle</tissue>
    </source>
</reference>
<feature type="compositionally biased region" description="Basic residues" evidence="1">
    <location>
        <begin position="264"/>
        <end position="279"/>
    </location>
</feature>
<protein>
    <submittedName>
        <fullName evidence="2">Uncharacterized protein</fullName>
    </submittedName>
</protein>
<feature type="compositionally biased region" description="Low complexity" evidence="1">
    <location>
        <begin position="187"/>
        <end position="197"/>
    </location>
</feature>
<dbReference type="EMBL" id="SWLE01000012">
    <property type="protein sequence ID" value="TNM93686.1"/>
    <property type="molecule type" value="Genomic_DNA"/>
</dbReference>
<feature type="compositionally biased region" description="Polar residues" evidence="1">
    <location>
        <begin position="159"/>
        <end position="168"/>
    </location>
</feature>
<organism evidence="2 3">
    <name type="scientific">Takifugu bimaculatus</name>
    <dbReference type="NCBI Taxonomy" id="433685"/>
    <lineage>
        <taxon>Eukaryota</taxon>
        <taxon>Metazoa</taxon>
        <taxon>Chordata</taxon>
        <taxon>Craniata</taxon>
        <taxon>Vertebrata</taxon>
        <taxon>Euteleostomi</taxon>
        <taxon>Actinopterygii</taxon>
        <taxon>Neopterygii</taxon>
        <taxon>Teleostei</taxon>
        <taxon>Neoteleostei</taxon>
        <taxon>Acanthomorphata</taxon>
        <taxon>Eupercaria</taxon>
        <taxon>Tetraodontiformes</taxon>
        <taxon>Tetradontoidea</taxon>
        <taxon>Tetraodontidae</taxon>
        <taxon>Takifugu</taxon>
    </lineage>
</organism>
<feature type="region of interest" description="Disordered" evidence="1">
    <location>
        <begin position="1"/>
        <end position="309"/>
    </location>
</feature>
<sequence length="330" mass="37957">MQLEREREEKLRRWEEEREREEKLRRWEEEREREEKLRRWEEERERELELERGRETERAREAERARSQREKELQRGRKDWGDEGARLGAGQDFYGDPGITAGTFPNRDASHPLQHHPQAFYRDQTQNQAARSAFHPVSAPLQPPEGRQSPPRGRAATETYPTRQQEMSRLNRKYSLTERDDPGMETGARACRGRSSAPPAPAAGPVGTQATRRLQRRPKRTRFCSSAGRPLAPGAGHVRKRPPLRRQPPLVPVRRRLDAERGGGRSRRRRGGRGRQRRSSRQEEDAASSEATPTKVGAVPPQEGVSPRPLSLLFRCSSLHPSLLFIPPPA</sequence>
<evidence type="ECO:0000313" key="3">
    <source>
        <dbReference type="Proteomes" id="UP000516260"/>
    </source>
</evidence>
<gene>
    <name evidence="2" type="ORF">fugu_001862</name>
</gene>
<evidence type="ECO:0000313" key="2">
    <source>
        <dbReference type="EMBL" id="TNM93686.1"/>
    </source>
</evidence>
<evidence type="ECO:0000256" key="1">
    <source>
        <dbReference type="SAM" id="MobiDB-lite"/>
    </source>
</evidence>
<name>A0A4Z2BQ30_9TELE</name>
<keyword evidence="3" id="KW-1185">Reference proteome</keyword>
<feature type="compositionally biased region" description="Basic and acidic residues" evidence="1">
    <location>
        <begin position="1"/>
        <end position="85"/>
    </location>
</feature>
<proteinExistence type="predicted"/>
<dbReference type="Proteomes" id="UP000516260">
    <property type="component" value="Chromosome 2"/>
</dbReference>
<feature type="compositionally biased region" description="Basic residues" evidence="1">
    <location>
        <begin position="213"/>
        <end position="222"/>
    </location>
</feature>